<dbReference type="Pfam" id="PF13439">
    <property type="entry name" value="Glyco_transf_4"/>
    <property type="match status" value="1"/>
</dbReference>
<feature type="compositionally biased region" description="Basic and acidic residues" evidence="4">
    <location>
        <begin position="1"/>
        <end position="16"/>
    </location>
</feature>
<proteinExistence type="inferred from homology"/>
<dbReference type="AlphaFoldDB" id="A0A7G8BI72"/>
<keyword evidence="8" id="KW-1185">Reference proteome</keyword>
<dbReference type="PANTHER" id="PTHR12526">
    <property type="entry name" value="GLYCOSYLTRANSFERASE"/>
    <property type="match status" value="1"/>
</dbReference>
<dbReference type="SUPFAM" id="SSF53756">
    <property type="entry name" value="UDP-Glycosyltransferase/glycogen phosphorylase"/>
    <property type="match status" value="1"/>
</dbReference>
<dbReference type="EMBL" id="CP060394">
    <property type="protein sequence ID" value="QNI32242.1"/>
    <property type="molecule type" value="Genomic_DNA"/>
</dbReference>
<dbReference type="PANTHER" id="PTHR12526:SF640">
    <property type="entry name" value="COLANIC ACID BIOSYNTHESIS GLYCOSYLTRANSFERASE WCAL-RELATED"/>
    <property type="match status" value="1"/>
</dbReference>
<evidence type="ECO:0000256" key="4">
    <source>
        <dbReference type="SAM" id="MobiDB-lite"/>
    </source>
</evidence>
<feature type="domain" description="Glycosyl transferase family 1" evidence="5">
    <location>
        <begin position="234"/>
        <end position="393"/>
    </location>
</feature>
<gene>
    <name evidence="7" type="ORF">H7849_25190</name>
</gene>
<feature type="region of interest" description="Disordered" evidence="4">
    <location>
        <begin position="1"/>
        <end position="24"/>
    </location>
</feature>
<protein>
    <submittedName>
        <fullName evidence="7">Glycosyltransferase family 4 protein</fullName>
    </submittedName>
</protein>
<organism evidence="7 8">
    <name type="scientific">Alloacidobacterium dinghuense</name>
    <dbReference type="NCBI Taxonomy" id="2763107"/>
    <lineage>
        <taxon>Bacteria</taxon>
        <taxon>Pseudomonadati</taxon>
        <taxon>Acidobacteriota</taxon>
        <taxon>Terriglobia</taxon>
        <taxon>Terriglobales</taxon>
        <taxon>Acidobacteriaceae</taxon>
        <taxon>Alloacidobacterium</taxon>
    </lineage>
</organism>
<dbReference type="Gene3D" id="3.40.50.2000">
    <property type="entry name" value="Glycogen Phosphorylase B"/>
    <property type="match status" value="2"/>
</dbReference>
<dbReference type="InterPro" id="IPR028098">
    <property type="entry name" value="Glyco_trans_4-like_N"/>
</dbReference>
<dbReference type="Pfam" id="PF00534">
    <property type="entry name" value="Glycos_transf_1"/>
    <property type="match status" value="1"/>
</dbReference>
<evidence type="ECO:0000313" key="7">
    <source>
        <dbReference type="EMBL" id="QNI32242.1"/>
    </source>
</evidence>
<keyword evidence="2" id="KW-0328">Glycosyltransferase</keyword>
<evidence type="ECO:0000259" key="6">
    <source>
        <dbReference type="Pfam" id="PF13439"/>
    </source>
</evidence>
<accession>A0A7G8BI72</accession>
<evidence type="ECO:0000256" key="2">
    <source>
        <dbReference type="ARBA" id="ARBA00022676"/>
    </source>
</evidence>
<comment type="similarity">
    <text evidence="1">Belongs to the glycosyltransferase group 1 family. Glycosyltransferase 4 subfamily.</text>
</comment>
<evidence type="ECO:0000259" key="5">
    <source>
        <dbReference type="Pfam" id="PF00534"/>
    </source>
</evidence>
<dbReference type="Proteomes" id="UP000515312">
    <property type="component" value="Chromosome"/>
</dbReference>
<reference evidence="7 8" key="1">
    <citation type="submission" date="2020-08" db="EMBL/GenBank/DDBJ databases">
        <title>Edaphobacter telluris sp. nov. and Acidobacterium dinghuensis sp. nov., two acidobacteria isolated from forest soil.</title>
        <authorList>
            <person name="Fu J."/>
            <person name="Qiu L."/>
        </authorList>
    </citation>
    <scope>NUCLEOTIDE SEQUENCE [LARGE SCALE GENOMIC DNA]</scope>
    <source>
        <strain evidence="7">4Y35</strain>
    </source>
</reference>
<dbReference type="GO" id="GO:0016757">
    <property type="term" value="F:glycosyltransferase activity"/>
    <property type="evidence" value="ECO:0007669"/>
    <property type="project" value="UniProtKB-KW"/>
</dbReference>
<dbReference type="InterPro" id="IPR001296">
    <property type="entry name" value="Glyco_trans_1"/>
</dbReference>
<evidence type="ECO:0000256" key="3">
    <source>
        <dbReference type="ARBA" id="ARBA00022679"/>
    </source>
</evidence>
<evidence type="ECO:0000313" key="8">
    <source>
        <dbReference type="Proteomes" id="UP000515312"/>
    </source>
</evidence>
<dbReference type="CDD" id="cd03801">
    <property type="entry name" value="GT4_PimA-like"/>
    <property type="match status" value="1"/>
</dbReference>
<dbReference type="KEGG" id="adin:H7849_25190"/>
<sequence>MNVQTRSDDHPQHRELAQISPRGRTPVSPTRVLLFDHTAQLGGGEIALLDLIQFFDRSRVMPIVLLGADGPLADRLRGIAELHILEISPDVLHTRKDTLGSSSIVQLKTAFNILAYVLRLIDFIHTHNIELIHTNSLKADILGGIAGKLTQTPVIWHMRDRITEDYLPKPAVHVMRKLCRLIPDFIIGNSAATIETLQLKGVRPSMAVASGVDIRAYEQPGSSPLKTSNTNHKVRIGLVGRICPWKGQHIFLQAAADVLKRFPETHFQIIGAALFKEQQYELEMHELSRTLGIGQAVEFTGFRNDVADLICKLDILVHASTTGEPFGQVIVQGMAAGKPVVATNGGGVPEIVVHGTTGLLVPMADASALSSAICTLLEAPQTAESMGAAGRERVLGHFTIQQSARKVEVAYAQVLA</sequence>
<keyword evidence="3 7" id="KW-0808">Transferase</keyword>
<dbReference type="RefSeq" id="WP_186743197.1">
    <property type="nucleotide sequence ID" value="NZ_CP060394.1"/>
</dbReference>
<feature type="domain" description="Glycosyltransferase subfamily 4-like N-terminal" evidence="6">
    <location>
        <begin position="42"/>
        <end position="213"/>
    </location>
</feature>
<name>A0A7G8BI72_9BACT</name>
<evidence type="ECO:0000256" key="1">
    <source>
        <dbReference type="ARBA" id="ARBA00009481"/>
    </source>
</evidence>